<evidence type="ECO:0000256" key="4">
    <source>
        <dbReference type="ARBA" id="ARBA00022741"/>
    </source>
</evidence>
<dbReference type="InterPro" id="IPR001752">
    <property type="entry name" value="Kinesin_motor_dom"/>
</dbReference>
<keyword evidence="7" id="KW-0206">Cytoskeleton</keyword>
<dbReference type="GO" id="GO:0072686">
    <property type="term" value="C:mitotic spindle"/>
    <property type="evidence" value="ECO:0007669"/>
    <property type="project" value="TreeGrafter"/>
</dbReference>
<keyword evidence="5 9" id="KW-0067">ATP-binding</keyword>
<dbReference type="SMART" id="SM00129">
    <property type="entry name" value="KISc"/>
    <property type="match status" value="1"/>
</dbReference>
<dbReference type="Gene3D" id="3.40.850.10">
    <property type="entry name" value="Kinesin motor domain"/>
    <property type="match status" value="1"/>
</dbReference>
<evidence type="ECO:0000313" key="15">
    <source>
        <dbReference type="Proteomes" id="UP001208570"/>
    </source>
</evidence>
<evidence type="ECO:0000256" key="9">
    <source>
        <dbReference type="PROSITE-ProRule" id="PRU00283"/>
    </source>
</evidence>
<evidence type="ECO:0000259" key="13">
    <source>
        <dbReference type="PROSITE" id="PS50067"/>
    </source>
</evidence>
<feature type="binding site" evidence="9">
    <location>
        <begin position="27"/>
        <end position="34"/>
    </location>
    <ligand>
        <name>ATP</name>
        <dbReference type="ChEBI" id="CHEBI:30616"/>
    </ligand>
</feature>
<evidence type="ECO:0000256" key="8">
    <source>
        <dbReference type="ARBA" id="ARBA00034704"/>
    </source>
</evidence>
<organism evidence="14 15">
    <name type="scientific">Paralvinella palmiformis</name>
    <dbReference type="NCBI Taxonomy" id="53620"/>
    <lineage>
        <taxon>Eukaryota</taxon>
        <taxon>Metazoa</taxon>
        <taxon>Spiralia</taxon>
        <taxon>Lophotrochozoa</taxon>
        <taxon>Annelida</taxon>
        <taxon>Polychaeta</taxon>
        <taxon>Sedentaria</taxon>
        <taxon>Canalipalpata</taxon>
        <taxon>Terebellida</taxon>
        <taxon>Terebelliformia</taxon>
        <taxon>Alvinellidae</taxon>
        <taxon>Paralvinella</taxon>
    </lineage>
</organism>
<sequence length="920" mass="103931">MEVYKTTVLPVIEEVLQGYNCTIFAYGQTGSGKTYTMEGEKTENCNWNDDPLAGVIPRAMCQIFSRLNAMDVEYSVRVSYLEIYNEELIDLLGAETEENPKLKIYDDASRKGSLVITGLEDLPIHNKHEVYQILERGSQRRQTAATLMNAHSSRSHSLFMVSIHMKDTSIDGEELLKVGKLNLVDLAGSECIGRSGAVDKRAREAGNINQSLLTLGRVITALVEHAPHVPYRESKLTRLLKDSLGGHTKTSVIATVTPASSFIETYTEEIEKLRKELQAARDKSGIYLPTESYEEMVTNLRQQKDAIKDYEEEIACLSSEMQKINEMFAETKEKLEDTTKQLDDTQQNLHVTKKTLRLTKKQRDEQKHLVTEHVKTETVLHEQASQLLHTAEESTTDVSGLHAKLDRKSKVEKHNETAQEQFRRHFHCDVEKMQNSLKSYTENHTHSLAALKSDMGGLVSKSMDDIKGLSRDISDVINMVSGQATALHQSQERYNDDDSKWVENLSSFCKDSLHGEISRQNNFHKEIFLNVMASIHNILHQIGTNLNDVNEKLELQLQGQKGSIEEFMKEQIDNLNHLKEIGTEFAEQQQKETQSLIGDVQKTCRSQIEKNEMLVDEVRQSVNNLLADMLQKQNSHLKTNIDHLSENLTESCQKTEQFSGTLNSQIESMVIVTKHGCDELQRQCTQDNVTIQQAVEQFKSQKSELDKKTASLDNEMNQFSAVGNEVFTSMGDQISTMVNEHVGSTEAHFSSHQMAIKTLDTDCSSALRQIDVAQTNQNKELTETIQSQQMSVENSCKETLDWSETHIKELDSREKSLLHFFIEEMKKDIPTDDADSVQQHESSDDSSTKNSSLTSESEDLPLNTKENEMVVKKVTQENRVKHNSTISSSKERVKATSAHDGTPSNGGRAPLKAKNQKYGH</sequence>
<evidence type="ECO:0000256" key="12">
    <source>
        <dbReference type="SAM" id="MobiDB-lite"/>
    </source>
</evidence>
<dbReference type="GO" id="GO:0005876">
    <property type="term" value="C:spindle microtubule"/>
    <property type="evidence" value="ECO:0007669"/>
    <property type="project" value="TreeGrafter"/>
</dbReference>
<dbReference type="InterPro" id="IPR047149">
    <property type="entry name" value="KIF11-like"/>
</dbReference>
<keyword evidence="6 9" id="KW-0505">Motor protein</keyword>
<feature type="region of interest" description="Disordered" evidence="12">
    <location>
        <begin position="829"/>
        <end position="920"/>
    </location>
</feature>
<evidence type="ECO:0000256" key="11">
    <source>
        <dbReference type="SAM" id="Coils"/>
    </source>
</evidence>
<dbReference type="Pfam" id="PF00225">
    <property type="entry name" value="Kinesin"/>
    <property type="match status" value="1"/>
</dbReference>
<evidence type="ECO:0000313" key="14">
    <source>
        <dbReference type="EMBL" id="KAK2166783.1"/>
    </source>
</evidence>
<comment type="similarity">
    <text evidence="8">Belongs to the TRAFAC class myosin-kinesin ATPase superfamily. Kinesin family. KIN-5/BimC subfamily.</text>
</comment>
<dbReference type="PROSITE" id="PS50067">
    <property type="entry name" value="KINESIN_MOTOR_2"/>
    <property type="match status" value="1"/>
</dbReference>
<protein>
    <recommendedName>
        <fullName evidence="10">Kinesin-like protein</fullName>
    </recommendedName>
</protein>
<reference evidence="14" key="1">
    <citation type="journal article" date="2023" name="Mol. Biol. Evol.">
        <title>Third-Generation Sequencing Reveals the Adaptive Role of the Epigenome in Three Deep-Sea Polychaetes.</title>
        <authorList>
            <person name="Perez M."/>
            <person name="Aroh O."/>
            <person name="Sun Y."/>
            <person name="Lan Y."/>
            <person name="Juniper S.K."/>
            <person name="Young C.R."/>
            <person name="Angers B."/>
            <person name="Qian P.Y."/>
        </authorList>
    </citation>
    <scope>NUCLEOTIDE SEQUENCE</scope>
    <source>
        <strain evidence="14">P08H-3</strain>
    </source>
</reference>
<evidence type="ECO:0000256" key="7">
    <source>
        <dbReference type="ARBA" id="ARBA00023212"/>
    </source>
</evidence>
<comment type="subcellular location">
    <subcellularLocation>
        <location evidence="1">Cytoplasm</location>
        <location evidence="1">Cytoskeleton</location>
    </subcellularLocation>
</comment>
<dbReference type="PANTHER" id="PTHR47970">
    <property type="entry name" value="KINESIN-LIKE PROTEIN KIF11"/>
    <property type="match status" value="1"/>
</dbReference>
<dbReference type="InterPro" id="IPR019821">
    <property type="entry name" value="Kinesin_motor_CS"/>
</dbReference>
<evidence type="ECO:0000256" key="3">
    <source>
        <dbReference type="ARBA" id="ARBA00022701"/>
    </source>
</evidence>
<feature type="compositionally biased region" description="Basic and acidic residues" evidence="12">
    <location>
        <begin position="865"/>
        <end position="880"/>
    </location>
</feature>
<evidence type="ECO:0000256" key="1">
    <source>
        <dbReference type="ARBA" id="ARBA00004245"/>
    </source>
</evidence>
<dbReference type="GO" id="GO:0008574">
    <property type="term" value="F:plus-end-directed microtubule motor activity"/>
    <property type="evidence" value="ECO:0007669"/>
    <property type="project" value="TreeGrafter"/>
</dbReference>
<feature type="domain" description="Kinesin motor" evidence="13">
    <location>
        <begin position="1"/>
        <end position="282"/>
    </location>
</feature>
<keyword evidence="3 10" id="KW-0493">Microtubule</keyword>
<proteinExistence type="inferred from homology"/>
<dbReference type="SUPFAM" id="SSF52540">
    <property type="entry name" value="P-loop containing nucleoside triphosphate hydrolases"/>
    <property type="match status" value="1"/>
</dbReference>
<evidence type="ECO:0000256" key="10">
    <source>
        <dbReference type="RuleBase" id="RU000394"/>
    </source>
</evidence>
<gene>
    <name evidence="14" type="ORF">LSH36_35g03030</name>
</gene>
<keyword evidence="2" id="KW-0963">Cytoplasm</keyword>
<keyword evidence="11" id="KW-0175">Coiled coil</keyword>
<accession>A0AAD9KAB6</accession>
<keyword evidence="4 9" id="KW-0547">Nucleotide-binding</keyword>
<dbReference type="GO" id="GO:0090307">
    <property type="term" value="P:mitotic spindle assembly"/>
    <property type="evidence" value="ECO:0007669"/>
    <property type="project" value="TreeGrafter"/>
</dbReference>
<dbReference type="InterPro" id="IPR027417">
    <property type="entry name" value="P-loop_NTPase"/>
</dbReference>
<evidence type="ECO:0000256" key="5">
    <source>
        <dbReference type="ARBA" id="ARBA00022840"/>
    </source>
</evidence>
<keyword evidence="15" id="KW-1185">Reference proteome</keyword>
<dbReference type="GO" id="GO:0051231">
    <property type="term" value="P:spindle elongation"/>
    <property type="evidence" value="ECO:0007669"/>
    <property type="project" value="TreeGrafter"/>
</dbReference>
<dbReference type="EMBL" id="JAODUP010000035">
    <property type="protein sequence ID" value="KAK2166783.1"/>
    <property type="molecule type" value="Genomic_DNA"/>
</dbReference>
<dbReference type="GO" id="GO:0005524">
    <property type="term" value="F:ATP binding"/>
    <property type="evidence" value="ECO:0007669"/>
    <property type="project" value="UniProtKB-UniRule"/>
</dbReference>
<dbReference type="InterPro" id="IPR036961">
    <property type="entry name" value="Kinesin_motor_dom_sf"/>
</dbReference>
<dbReference type="FunFam" id="3.40.850.10:FF:000019">
    <property type="entry name" value="Kinesin-like protein KIN-5D"/>
    <property type="match status" value="1"/>
</dbReference>
<dbReference type="PANTHER" id="PTHR47970:SF12">
    <property type="entry name" value="KINESIN FAMILY MEMBER 11"/>
    <property type="match status" value="1"/>
</dbReference>
<dbReference type="PRINTS" id="PR00380">
    <property type="entry name" value="KINESINHEAVY"/>
</dbReference>
<feature type="coiled-coil region" evidence="11">
    <location>
        <begin position="263"/>
        <end position="355"/>
    </location>
</feature>
<dbReference type="AlphaFoldDB" id="A0AAD9KAB6"/>
<dbReference type="GO" id="GO:0007018">
    <property type="term" value="P:microtubule-based movement"/>
    <property type="evidence" value="ECO:0007669"/>
    <property type="project" value="InterPro"/>
</dbReference>
<comment type="caution">
    <text evidence="14">The sequence shown here is derived from an EMBL/GenBank/DDBJ whole genome shotgun (WGS) entry which is preliminary data.</text>
</comment>
<dbReference type="Proteomes" id="UP001208570">
    <property type="component" value="Unassembled WGS sequence"/>
</dbReference>
<dbReference type="PROSITE" id="PS00411">
    <property type="entry name" value="KINESIN_MOTOR_1"/>
    <property type="match status" value="1"/>
</dbReference>
<evidence type="ECO:0000256" key="6">
    <source>
        <dbReference type="ARBA" id="ARBA00023175"/>
    </source>
</evidence>
<dbReference type="GO" id="GO:0005634">
    <property type="term" value="C:nucleus"/>
    <property type="evidence" value="ECO:0007669"/>
    <property type="project" value="TreeGrafter"/>
</dbReference>
<evidence type="ECO:0000256" key="2">
    <source>
        <dbReference type="ARBA" id="ARBA00022490"/>
    </source>
</evidence>
<dbReference type="GO" id="GO:0008017">
    <property type="term" value="F:microtubule binding"/>
    <property type="evidence" value="ECO:0007669"/>
    <property type="project" value="InterPro"/>
</dbReference>
<name>A0AAD9KAB6_9ANNE</name>